<keyword evidence="1" id="KW-0479">Metal-binding</keyword>
<evidence type="ECO:0000259" key="6">
    <source>
        <dbReference type="Pfam" id="PF00294"/>
    </source>
</evidence>
<dbReference type="InterPro" id="IPR022830">
    <property type="entry name" value="Indigdn_synthA-like"/>
</dbReference>
<evidence type="ECO:0000256" key="2">
    <source>
        <dbReference type="ARBA" id="ARBA00022801"/>
    </source>
</evidence>
<dbReference type="Pfam" id="PF00294">
    <property type="entry name" value="PfkB"/>
    <property type="match status" value="1"/>
</dbReference>
<dbReference type="AlphaFoldDB" id="A0A2T9Y3S0"/>
<dbReference type="PANTHER" id="PTHR42909">
    <property type="entry name" value="ZGC:136858"/>
    <property type="match status" value="1"/>
</dbReference>
<dbReference type="Pfam" id="PF04227">
    <property type="entry name" value="Indigoidine_A"/>
    <property type="match status" value="2"/>
</dbReference>
<dbReference type="Gene3D" id="3.40.1190.20">
    <property type="match status" value="1"/>
</dbReference>
<dbReference type="HAMAP" id="MF_01876">
    <property type="entry name" value="PsiMP_glycosidase"/>
    <property type="match status" value="1"/>
</dbReference>
<dbReference type="GO" id="GO:0046872">
    <property type="term" value="F:metal ion binding"/>
    <property type="evidence" value="ECO:0007669"/>
    <property type="project" value="UniProtKB-KW"/>
</dbReference>
<dbReference type="InterPro" id="IPR011611">
    <property type="entry name" value="PfkB_dom"/>
</dbReference>
<dbReference type="OrthoDB" id="198885at2759"/>
<evidence type="ECO:0000313" key="8">
    <source>
        <dbReference type="Proteomes" id="UP000245383"/>
    </source>
</evidence>
<organism evidence="7 8">
    <name type="scientific">Smittium simulii</name>
    <dbReference type="NCBI Taxonomy" id="133385"/>
    <lineage>
        <taxon>Eukaryota</taxon>
        <taxon>Fungi</taxon>
        <taxon>Fungi incertae sedis</taxon>
        <taxon>Zoopagomycota</taxon>
        <taxon>Kickxellomycotina</taxon>
        <taxon>Harpellomycetes</taxon>
        <taxon>Harpellales</taxon>
        <taxon>Legeriomycetaceae</taxon>
        <taxon>Smittium</taxon>
    </lineage>
</organism>
<keyword evidence="5" id="KW-0326">Glycosidase</keyword>
<evidence type="ECO:0000256" key="4">
    <source>
        <dbReference type="ARBA" id="ARBA00023239"/>
    </source>
</evidence>
<keyword evidence="4" id="KW-0456">Lyase</keyword>
<keyword evidence="2" id="KW-0378">Hydrolase</keyword>
<dbReference type="Gene3D" id="3.40.1790.10">
    <property type="entry name" value="Indigoidine synthase domain"/>
    <property type="match status" value="2"/>
</dbReference>
<dbReference type="EMBL" id="MBFR01000575">
    <property type="protein sequence ID" value="PVU86995.1"/>
    <property type="molecule type" value="Genomic_DNA"/>
</dbReference>
<proteinExistence type="inferred from homology"/>
<comment type="caution">
    <text evidence="7">The sequence shown here is derived from an EMBL/GenBank/DDBJ whole genome shotgun (WGS) entry which is preliminary data.</text>
</comment>
<evidence type="ECO:0000256" key="3">
    <source>
        <dbReference type="ARBA" id="ARBA00023211"/>
    </source>
</evidence>
<protein>
    <recommendedName>
        <fullName evidence="6">Carbohydrate kinase PfkB domain-containing protein</fullName>
    </recommendedName>
</protein>
<accession>A0A2T9Y3S0</accession>
<evidence type="ECO:0000313" key="7">
    <source>
        <dbReference type="EMBL" id="PVU86995.1"/>
    </source>
</evidence>
<evidence type="ECO:0000256" key="1">
    <source>
        <dbReference type="ARBA" id="ARBA00022723"/>
    </source>
</evidence>
<gene>
    <name evidence="7" type="ORF">BB561_006495</name>
</gene>
<dbReference type="SUPFAM" id="SSF53613">
    <property type="entry name" value="Ribokinase-like"/>
    <property type="match status" value="1"/>
</dbReference>
<dbReference type="STRING" id="133385.A0A2T9Y3S0"/>
<dbReference type="InterPro" id="IPR007342">
    <property type="entry name" value="PsuG"/>
</dbReference>
<dbReference type="Proteomes" id="UP000245383">
    <property type="component" value="Unassembled WGS sequence"/>
</dbReference>
<keyword evidence="8" id="KW-1185">Reference proteome</keyword>
<dbReference type="SUPFAM" id="SSF110581">
    <property type="entry name" value="Indigoidine synthase A-like"/>
    <property type="match status" value="1"/>
</dbReference>
<reference evidence="7 8" key="1">
    <citation type="journal article" date="2018" name="MBio">
        <title>Comparative Genomics Reveals the Core Gene Toolbox for the Fungus-Insect Symbiosis.</title>
        <authorList>
            <person name="Wang Y."/>
            <person name="Stata M."/>
            <person name="Wang W."/>
            <person name="Stajich J.E."/>
            <person name="White M.M."/>
            <person name="Moncalvo J.M."/>
        </authorList>
    </citation>
    <scope>NUCLEOTIDE SEQUENCE [LARGE SCALE GENOMIC DNA]</scope>
    <source>
        <strain evidence="7 8">SWE-8-4</strain>
    </source>
</reference>
<name>A0A2T9Y3S0_9FUNG</name>
<dbReference type="GO" id="GO:0016798">
    <property type="term" value="F:hydrolase activity, acting on glycosyl bonds"/>
    <property type="evidence" value="ECO:0007669"/>
    <property type="project" value="UniProtKB-KW"/>
</dbReference>
<dbReference type="InterPro" id="IPR029056">
    <property type="entry name" value="Ribokinase-like"/>
</dbReference>
<sequence length="700" mass="75418">MRFYSQHISKARVLSSNFLLSALQPQIKCFSSFIKLSPKVEEAIKNKTPIVALESTIISHGMPYPKNYETAKAVEDIVSKEGAVPATIALFDGKIHIGLTDSQIERLSKAGKDAIKASTRDLAMVLNKNAIGATTVSATMVCANLAKIKVFVTGGIGGVHRGAEKSMDISADLVELGRTPVAVVCSGAKSILDLPKTLEYLSPWNLSSANEAAELIDIQHKIGLKNGIVFAVPIPEEYAESGDRIEISIQKALKDAEQSGISGKEITPFLLSKLVDITKGESLKANIALVKNNAKIGAQISVQLAKIGSQQKKMFSTIRTRDSLNQNEKTHLPQILVFGGGTIDIISRIGNEVGEISKTEKNSESIKDNSIKTNYDETSYIGKISNNFGGVGQNLARASHLLGANTILCTVVGDDIYADAILKNMKDIGMNTQFIMRLNNNNTAVCNTIHKPDGELIICIADTSIVEKMTPSMINTVLENNSPRIIAFDANIATETMESIINFCSNKNILTLYQPTSLQKSSRLLGAILNCGKGTDINTSNVLELSYMAKQAISRGLASHSKNIDITFHTMPNDISSEVIDDCMVLSQLFKYQLITLGSNGVLVVGKYSDSVHINHIPALFAGDIVNTNGAGDSFVGSCLALLSKTDFIQKNTLSEIPFTALCNISEKSRIASIMSLKSPSPVSELLTPAIYNESNTISN</sequence>
<dbReference type="GO" id="GO:0005737">
    <property type="term" value="C:cytoplasm"/>
    <property type="evidence" value="ECO:0007669"/>
    <property type="project" value="TreeGrafter"/>
</dbReference>
<feature type="domain" description="Carbohydrate kinase PfkB" evidence="6">
    <location>
        <begin position="373"/>
        <end position="645"/>
    </location>
</feature>
<evidence type="ECO:0000256" key="5">
    <source>
        <dbReference type="ARBA" id="ARBA00023295"/>
    </source>
</evidence>
<dbReference type="GO" id="GO:0004730">
    <property type="term" value="F:pseudouridylate synthase activity"/>
    <property type="evidence" value="ECO:0007669"/>
    <property type="project" value="InterPro"/>
</dbReference>
<keyword evidence="3" id="KW-0464">Manganese</keyword>
<dbReference type="PANTHER" id="PTHR42909:SF1">
    <property type="entry name" value="CARBOHYDRATE KINASE PFKB DOMAIN-CONTAINING PROTEIN"/>
    <property type="match status" value="1"/>
</dbReference>